<dbReference type="AlphaFoldDB" id="B4I4B2"/>
<dbReference type="HOGENOM" id="CLU_2500324_0_0_1"/>
<feature type="region of interest" description="Disordered" evidence="1">
    <location>
        <begin position="1"/>
        <end position="86"/>
    </location>
</feature>
<name>B4I4B2_DROSE</name>
<keyword evidence="3" id="KW-1185">Reference proteome</keyword>
<proteinExistence type="predicted"/>
<feature type="compositionally biased region" description="Basic and acidic residues" evidence="1">
    <location>
        <begin position="50"/>
        <end position="86"/>
    </location>
</feature>
<reference evidence="2 3" key="1">
    <citation type="journal article" date="2007" name="Nature">
        <title>Evolution of genes and genomes on the Drosophila phylogeny.</title>
        <authorList>
            <consortium name="Drosophila 12 Genomes Consortium"/>
            <person name="Clark A.G."/>
            <person name="Eisen M.B."/>
            <person name="Smith D.R."/>
            <person name="Bergman C.M."/>
            <person name="Oliver B."/>
            <person name="Markow T.A."/>
            <person name="Kaufman T.C."/>
            <person name="Kellis M."/>
            <person name="Gelbart W."/>
            <person name="Iyer V.N."/>
            <person name="Pollard D.A."/>
            <person name="Sackton T.B."/>
            <person name="Larracuente A.M."/>
            <person name="Singh N.D."/>
            <person name="Abad J.P."/>
            <person name="Abt D.N."/>
            <person name="Adryan B."/>
            <person name="Aguade M."/>
            <person name="Akashi H."/>
            <person name="Anderson W.W."/>
            <person name="Aquadro C.F."/>
            <person name="Ardell D.H."/>
            <person name="Arguello R."/>
            <person name="Artieri C.G."/>
            <person name="Barbash D.A."/>
            <person name="Barker D."/>
            <person name="Barsanti P."/>
            <person name="Batterham P."/>
            <person name="Batzoglou S."/>
            <person name="Begun D."/>
            <person name="Bhutkar A."/>
            <person name="Blanco E."/>
            <person name="Bosak S.A."/>
            <person name="Bradley R.K."/>
            <person name="Brand A.D."/>
            <person name="Brent M.R."/>
            <person name="Brooks A.N."/>
            <person name="Brown R.H."/>
            <person name="Butlin R.K."/>
            <person name="Caggese C."/>
            <person name="Calvi B.R."/>
            <person name="Bernardo de Carvalho A."/>
            <person name="Caspi A."/>
            <person name="Castrezana S."/>
            <person name="Celniker S.E."/>
            <person name="Chang J.L."/>
            <person name="Chapple C."/>
            <person name="Chatterji S."/>
            <person name="Chinwalla A."/>
            <person name="Civetta A."/>
            <person name="Clifton S.W."/>
            <person name="Comeron J.M."/>
            <person name="Costello J.C."/>
            <person name="Coyne J.A."/>
            <person name="Daub J."/>
            <person name="David R.G."/>
            <person name="Delcher A.L."/>
            <person name="Delehaunty K."/>
            <person name="Do C.B."/>
            <person name="Ebling H."/>
            <person name="Edwards K."/>
            <person name="Eickbush T."/>
            <person name="Evans J.D."/>
            <person name="Filipski A."/>
            <person name="Findeiss S."/>
            <person name="Freyhult E."/>
            <person name="Fulton L."/>
            <person name="Fulton R."/>
            <person name="Garcia A.C."/>
            <person name="Gardiner A."/>
            <person name="Garfield D.A."/>
            <person name="Garvin B.E."/>
            <person name="Gibson G."/>
            <person name="Gilbert D."/>
            <person name="Gnerre S."/>
            <person name="Godfrey J."/>
            <person name="Good R."/>
            <person name="Gotea V."/>
            <person name="Gravely B."/>
            <person name="Greenberg A.J."/>
            <person name="Griffiths-Jones S."/>
            <person name="Gross S."/>
            <person name="Guigo R."/>
            <person name="Gustafson E.A."/>
            <person name="Haerty W."/>
            <person name="Hahn M.W."/>
            <person name="Halligan D.L."/>
            <person name="Halpern A.L."/>
            <person name="Halter G.M."/>
            <person name="Han M.V."/>
            <person name="Heger A."/>
            <person name="Hillier L."/>
            <person name="Hinrichs A.S."/>
            <person name="Holmes I."/>
            <person name="Hoskins R.A."/>
            <person name="Hubisz M.J."/>
            <person name="Hultmark D."/>
            <person name="Huntley M.A."/>
            <person name="Jaffe D.B."/>
            <person name="Jagadeeshan S."/>
            <person name="Jeck W.R."/>
            <person name="Johnson J."/>
            <person name="Jones C.D."/>
            <person name="Jordan W.C."/>
            <person name="Karpen G.H."/>
            <person name="Kataoka E."/>
            <person name="Keightley P.D."/>
            <person name="Kheradpour P."/>
            <person name="Kirkness E.F."/>
            <person name="Koerich L.B."/>
            <person name="Kristiansen K."/>
            <person name="Kudrna D."/>
            <person name="Kulathinal R.J."/>
            <person name="Kumar S."/>
            <person name="Kwok R."/>
            <person name="Lander E."/>
            <person name="Langley C.H."/>
            <person name="Lapoint R."/>
            <person name="Lazzaro B.P."/>
            <person name="Lee S.J."/>
            <person name="Levesque L."/>
            <person name="Li R."/>
            <person name="Lin C.F."/>
            <person name="Lin M.F."/>
            <person name="Lindblad-Toh K."/>
            <person name="Llopart A."/>
            <person name="Long M."/>
            <person name="Low L."/>
            <person name="Lozovsky E."/>
            <person name="Lu J."/>
            <person name="Luo M."/>
            <person name="Machado C.A."/>
            <person name="Makalowski W."/>
            <person name="Marzo M."/>
            <person name="Matsuda M."/>
            <person name="Matzkin L."/>
            <person name="McAllister B."/>
            <person name="McBride C.S."/>
            <person name="McKernan B."/>
            <person name="McKernan K."/>
            <person name="Mendez-Lago M."/>
            <person name="Minx P."/>
            <person name="Mollenhauer M.U."/>
            <person name="Montooth K."/>
            <person name="Mount S.M."/>
            <person name="Mu X."/>
            <person name="Myers E."/>
            <person name="Negre B."/>
            <person name="Newfeld S."/>
            <person name="Nielsen R."/>
            <person name="Noor M.A."/>
            <person name="O'Grady P."/>
            <person name="Pachter L."/>
            <person name="Papaceit M."/>
            <person name="Parisi M.J."/>
            <person name="Parisi M."/>
            <person name="Parts L."/>
            <person name="Pedersen J.S."/>
            <person name="Pesole G."/>
            <person name="Phillippy A.M."/>
            <person name="Ponting C.P."/>
            <person name="Pop M."/>
            <person name="Porcelli D."/>
            <person name="Powell J.R."/>
            <person name="Prohaska S."/>
            <person name="Pruitt K."/>
            <person name="Puig M."/>
            <person name="Quesneville H."/>
            <person name="Ram K.R."/>
            <person name="Rand D."/>
            <person name="Rasmussen M.D."/>
            <person name="Reed L.K."/>
            <person name="Reenan R."/>
            <person name="Reily A."/>
            <person name="Remington K.A."/>
            <person name="Rieger T.T."/>
            <person name="Ritchie M.G."/>
            <person name="Robin C."/>
            <person name="Rogers Y.H."/>
            <person name="Rohde C."/>
            <person name="Rozas J."/>
            <person name="Rubenfield M.J."/>
            <person name="Ruiz A."/>
            <person name="Russo S."/>
            <person name="Salzberg S.L."/>
            <person name="Sanchez-Gracia A."/>
            <person name="Saranga D.J."/>
            <person name="Sato H."/>
            <person name="Schaeffer S.W."/>
            <person name="Schatz M.C."/>
            <person name="Schlenke T."/>
            <person name="Schwartz R."/>
            <person name="Segarra C."/>
            <person name="Singh R.S."/>
            <person name="Sirot L."/>
            <person name="Sirota M."/>
            <person name="Sisneros N.B."/>
            <person name="Smith C.D."/>
            <person name="Smith T.F."/>
            <person name="Spieth J."/>
            <person name="Stage D.E."/>
            <person name="Stark A."/>
            <person name="Stephan W."/>
            <person name="Strausberg R.L."/>
            <person name="Strempel S."/>
            <person name="Sturgill D."/>
            <person name="Sutton G."/>
            <person name="Sutton G.G."/>
            <person name="Tao W."/>
            <person name="Teichmann S."/>
            <person name="Tobari Y.N."/>
            <person name="Tomimura Y."/>
            <person name="Tsolas J.M."/>
            <person name="Valente V.L."/>
            <person name="Venter E."/>
            <person name="Venter J.C."/>
            <person name="Vicario S."/>
            <person name="Vieira F.G."/>
            <person name="Vilella A.J."/>
            <person name="Villasante A."/>
            <person name="Walenz B."/>
            <person name="Wang J."/>
            <person name="Wasserman M."/>
            <person name="Watts T."/>
            <person name="Wilson D."/>
            <person name="Wilson R.K."/>
            <person name="Wing R.A."/>
            <person name="Wolfner M.F."/>
            <person name="Wong A."/>
            <person name="Wong G.K."/>
            <person name="Wu C.I."/>
            <person name="Wu G."/>
            <person name="Yamamoto D."/>
            <person name="Yang H.P."/>
            <person name="Yang S.P."/>
            <person name="Yorke J.A."/>
            <person name="Yoshida K."/>
            <person name="Zdobnov E."/>
            <person name="Zhang P."/>
            <person name="Zhang Y."/>
            <person name="Zimin A.V."/>
            <person name="Baldwin J."/>
            <person name="Abdouelleil A."/>
            <person name="Abdulkadir J."/>
            <person name="Abebe A."/>
            <person name="Abera B."/>
            <person name="Abreu J."/>
            <person name="Acer S.C."/>
            <person name="Aftuck L."/>
            <person name="Alexander A."/>
            <person name="An P."/>
            <person name="Anderson E."/>
            <person name="Anderson S."/>
            <person name="Arachi H."/>
            <person name="Azer M."/>
            <person name="Bachantsang P."/>
            <person name="Barry A."/>
            <person name="Bayul T."/>
            <person name="Berlin A."/>
            <person name="Bessette D."/>
            <person name="Bloom T."/>
            <person name="Blye J."/>
            <person name="Boguslavskiy L."/>
            <person name="Bonnet C."/>
            <person name="Boukhgalter B."/>
            <person name="Bourzgui I."/>
            <person name="Brown A."/>
            <person name="Cahill P."/>
            <person name="Channer S."/>
            <person name="Cheshatsang Y."/>
            <person name="Chuda L."/>
            <person name="Citroen M."/>
            <person name="Collymore A."/>
            <person name="Cooke P."/>
            <person name="Costello M."/>
            <person name="D'Aco K."/>
            <person name="Daza R."/>
            <person name="De Haan G."/>
            <person name="DeGray S."/>
            <person name="DeMaso C."/>
            <person name="Dhargay N."/>
            <person name="Dooley K."/>
            <person name="Dooley E."/>
            <person name="Doricent M."/>
            <person name="Dorje P."/>
            <person name="Dorjee K."/>
            <person name="Dupes A."/>
            <person name="Elong R."/>
            <person name="Falk J."/>
            <person name="Farina A."/>
            <person name="Faro S."/>
            <person name="Ferguson D."/>
            <person name="Fisher S."/>
            <person name="Foley C.D."/>
            <person name="Franke A."/>
            <person name="Friedrich D."/>
            <person name="Gadbois L."/>
            <person name="Gearin G."/>
            <person name="Gearin C.R."/>
            <person name="Giannoukos G."/>
            <person name="Goode T."/>
            <person name="Graham J."/>
            <person name="Grandbois E."/>
            <person name="Grewal S."/>
            <person name="Gyaltsen K."/>
            <person name="Hafez N."/>
            <person name="Hagos B."/>
            <person name="Hall J."/>
            <person name="Henson C."/>
            <person name="Hollinger A."/>
            <person name="Honan T."/>
            <person name="Huard M.D."/>
            <person name="Hughes L."/>
            <person name="Hurhula B."/>
            <person name="Husby M.E."/>
            <person name="Kamat A."/>
            <person name="Kanga B."/>
            <person name="Kashin S."/>
            <person name="Khazanovich D."/>
            <person name="Kisner P."/>
            <person name="Lance K."/>
            <person name="Lara M."/>
            <person name="Lee W."/>
            <person name="Lennon N."/>
            <person name="Letendre F."/>
            <person name="LeVine R."/>
            <person name="Lipovsky A."/>
            <person name="Liu X."/>
            <person name="Liu J."/>
            <person name="Liu S."/>
            <person name="Lokyitsang T."/>
            <person name="Lokyitsang Y."/>
            <person name="Lubonja R."/>
            <person name="Lui A."/>
            <person name="MacDonald P."/>
            <person name="Magnisalis V."/>
            <person name="Maru K."/>
            <person name="Matthews C."/>
            <person name="McCusker W."/>
            <person name="McDonough S."/>
            <person name="Mehta T."/>
            <person name="Meldrim J."/>
            <person name="Meneus L."/>
            <person name="Mihai O."/>
            <person name="Mihalev A."/>
            <person name="Mihova T."/>
            <person name="Mittelman R."/>
            <person name="Mlenga V."/>
            <person name="Montmayeur A."/>
            <person name="Mulrain L."/>
            <person name="Navidi A."/>
            <person name="Naylor J."/>
            <person name="Negash T."/>
            <person name="Nguyen T."/>
            <person name="Nguyen N."/>
            <person name="Nicol R."/>
            <person name="Norbu C."/>
            <person name="Norbu N."/>
            <person name="Novod N."/>
            <person name="O'Neill B."/>
            <person name="Osman S."/>
            <person name="Markiewicz E."/>
            <person name="Oyono O.L."/>
            <person name="Patti C."/>
            <person name="Phunkhang P."/>
            <person name="Pierre F."/>
            <person name="Priest M."/>
            <person name="Raghuraman S."/>
            <person name="Rege F."/>
            <person name="Reyes R."/>
            <person name="Rise C."/>
            <person name="Rogov P."/>
            <person name="Ross K."/>
            <person name="Ryan E."/>
            <person name="Settipalli S."/>
            <person name="Shea T."/>
            <person name="Sherpa N."/>
            <person name="Shi L."/>
            <person name="Shih D."/>
            <person name="Sparrow T."/>
            <person name="Spaulding J."/>
            <person name="Stalker J."/>
            <person name="Stange-Thomann N."/>
            <person name="Stavropoulos S."/>
            <person name="Stone C."/>
            <person name="Strader C."/>
            <person name="Tesfaye S."/>
            <person name="Thomson T."/>
            <person name="Thoulutsang Y."/>
            <person name="Thoulutsang D."/>
            <person name="Topham K."/>
            <person name="Topping I."/>
            <person name="Tsamla T."/>
            <person name="Vassiliev H."/>
            <person name="Vo A."/>
            <person name="Wangchuk T."/>
            <person name="Wangdi T."/>
            <person name="Weiand M."/>
            <person name="Wilkinson J."/>
            <person name="Wilson A."/>
            <person name="Yadav S."/>
            <person name="Young G."/>
            <person name="Yu Q."/>
            <person name="Zembek L."/>
            <person name="Zhong D."/>
            <person name="Zimmer A."/>
            <person name="Zwirko Z."/>
            <person name="Jaffe D.B."/>
            <person name="Alvarez P."/>
            <person name="Brockman W."/>
            <person name="Butler J."/>
            <person name="Chin C."/>
            <person name="Gnerre S."/>
            <person name="Grabherr M."/>
            <person name="Kleber M."/>
            <person name="Mauceli E."/>
            <person name="MacCallum I."/>
        </authorList>
    </citation>
    <scope>NUCLEOTIDE SEQUENCE [LARGE SCALE GENOMIC DNA]</scope>
    <source>
        <strain evidence="3">Rob3c / Tucson 14021-0248.25</strain>
    </source>
</reference>
<evidence type="ECO:0000256" key="1">
    <source>
        <dbReference type="SAM" id="MobiDB-lite"/>
    </source>
</evidence>
<protein>
    <submittedName>
        <fullName evidence="2">GM10566</fullName>
    </submittedName>
</protein>
<dbReference type="Proteomes" id="UP000001292">
    <property type="component" value="Unassembled WGS sequence"/>
</dbReference>
<accession>B4I4B2</accession>
<sequence>MSSCHWFSPEHLKGVENGRSGGRGPGTAANDDMMKRKQTCPTGGQAADNDGQKDTPDDDEDRRADRDDGSNESSGGKDGKDSGGSS</sequence>
<evidence type="ECO:0000313" key="2">
    <source>
        <dbReference type="EMBL" id="EDW55055.1"/>
    </source>
</evidence>
<evidence type="ECO:0000313" key="3">
    <source>
        <dbReference type="Proteomes" id="UP000001292"/>
    </source>
</evidence>
<dbReference type="EMBL" id="CH480821">
    <property type="protein sequence ID" value="EDW55055.1"/>
    <property type="molecule type" value="Genomic_DNA"/>
</dbReference>
<gene>
    <name evidence="2" type="primary">Dsec\GM10566</name>
    <name evidence="2" type="ORF">Dsec_GM10566</name>
</gene>
<organism evidence="3">
    <name type="scientific">Drosophila sechellia</name>
    <name type="common">Fruit fly</name>
    <dbReference type="NCBI Taxonomy" id="7238"/>
    <lineage>
        <taxon>Eukaryota</taxon>
        <taxon>Metazoa</taxon>
        <taxon>Ecdysozoa</taxon>
        <taxon>Arthropoda</taxon>
        <taxon>Hexapoda</taxon>
        <taxon>Insecta</taxon>
        <taxon>Pterygota</taxon>
        <taxon>Neoptera</taxon>
        <taxon>Endopterygota</taxon>
        <taxon>Diptera</taxon>
        <taxon>Brachycera</taxon>
        <taxon>Muscomorpha</taxon>
        <taxon>Ephydroidea</taxon>
        <taxon>Drosophilidae</taxon>
        <taxon>Drosophila</taxon>
        <taxon>Sophophora</taxon>
    </lineage>
</organism>